<organism evidence="3 4">
    <name type="scientific">Alicyclobacillus fodiniaquatilis</name>
    <dbReference type="NCBI Taxonomy" id="1661150"/>
    <lineage>
        <taxon>Bacteria</taxon>
        <taxon>Bacillati</taxon>
        <taxon>Bacillota</taxon>
        <taxon>Bacilli</taxon>
        <taxon>Bacillales</taxon>
        <taxon>Alicyclobacillaceae</taxon>
        <taxon>Alicyclobacillus</taxon>
    </lineage>
</organism>
<comment type="caution">
    <text evidence="3">The sequence shown here is derived from an EMBL/GenBank/DDBJ whole genome shotgun (WGS) entry which is preliminary data.</text>
</comment>
<evidence type="ECO:0000313" key="3">
    <source>
        <dbReference type="EMBL" id="MFD1673284.1"/>
    </source>
</evidence>
<evidence type="ECO:0000256" key="1">
    <source>
        <dbReference type="SAM" id="Coils"/>
    </source>
</evidence>
<sequence>MADHHSSLNNQTPFADADNAVEKAENAVKQVLSHKTHSTIAQANNALSHAENAVHAAQSLDDPIAVERLNARFAQAQQTLANTQGE</sequence>
<reference evidence="4" key="1">
    <citation type="journal article" date="2019" name="Int. J. Syst. Evol. Microbiol.">
        <title>The Global Catalogue of Microorganisms (GCM) 10K type strain sequencing project: providing services to taxonomists for standard genome sequencing and annotation.</title>
        <authorList>
            <consortium name="The Broad Institute Genomics Platform"/>
            <consortium name="The Broad Institute Genome Sequencing Center for Infectious Disease"/>
            <person name="Wu L."/>
            <person name="Ma J."/>
        </authorList>
    </citation>
    <scope>NUCLEOTIDE SEQUENCE [LARGE SCALE GENOMIC DNA]</scope>
    <source>
        <strain evidence="4">CGMCC 1.12286</strain>
    </source>
</reference>
<feature type="region of interest" description="Disordered" evidence="2">
    <location>
        <begin position="1"/>
        <end position="20"/>
    </location>
</feature>
<evidence type="ECO:0008006" key="5">
    <source>
        <dbReference type="Google" id="ProtNLM"/>
    </source>
</evidence>
<protein>
    <recommendedName>
        <fullName evidence="5">DUF2564 family protein</fullName>
    </recommendedName>
</protein>
<keyword evidence="4" id="KW-1185">Reference proteome</keyword>
<dbReference type="Proteomes" id="UP001597079">
    <property type="component" value="Unassembled WGS sequence"/>
</dbReference>
<gene>
    <name evidence="3" type="ORF">ACFSB2_00925</name>
</gene>
<evidence type="ECO:0000256" key="2">
    <source>
        <dbReference type="SAM" id="MobiDB-lite"/>
    </source>
</evidence>
<accession>A0ABW4JC34</accession>
<proteinExistence type="predicted"/>
<evidence type="ECO:0000313" key="4">
    <source>
        <dbReference type="Proteomes" id="UP001597079"/>
    </source>
</evidence>
<name>A0ABW4JC34_9BACL</name>
<dbReference type="RefSeq" id="WP_377940644.1">
    <property type="nucleotide sequence ID" value="NZ_JBHUCX010000004.1"/>
</dbReference>
<keyword evidence="1" id="KW-0175">Coiled coil</keyword>
<dbReference type="EMBL" id="JBHUCX010000004">
    <property type="protein sequence ID" value="MFD1673284.1"/>
    <property type="molecule type" value="Genomic_DNA"/>
</dbReference>
<feature type="coiled-coil region" evidence="1">
    <location>
        <begin position="40"/>
        <end position="86"/>
    </location>
</feature>